<organism evidence="1">
    <name type="scientific">Physcomitrium patens</name>
    <name type="common">Spreading-leaved earth moss</name>
    <name type="synonym">Physcomitrella patens</name>
    <dbReference type="NCBI Taxonomy" id="3218"/>
    <lineage>
        <taxon>Eukaryota</taxon>
        <taxon>Viridiplantae</taxon>
        <taxon>Streptophyta</taxon>
        <taxon>Embryophyta</taxon>
        <taxon>Bryophyta</taxon>
        <taxon>Bryophytina</taxon>
        <taxon>Bryopsida</taxon>
        <taxon>Funariidae</taxon>
        <taxon>Funariales</taxon>
        <taxon>Funariaceae</taxon>
        <taxon>Physcomitrium</taxon>
    </lineage>
</organism>
<dbReference type="EMBL" id="ABEU02000013">
    <property type="protein sequence ID" value="PNR41968.1"/>
    <property type="molecule type" value="Genomic_DNA"/>
</dbReference>
<name>A0A2K1JK77_PHYPA</name>
<dbReference type="InParanoid" id="A0A2K1JK77"/>
<gene>
    <name evidence="1" type="ORF">PHYPA_016797</name>
</gene>
<reference evidence="1 3" key="2">
    <citation type="journal article" date="2018" name="Plant J.">
        <title>The Physcomitrella patens chromosome-scale assembly reveals moss genome structure and evolution.</title>
        <authorList>
            <person name="Lang D."/>
            <person name="Ullrich K.K."/>
            <person name="Murat F."/>
            <person name="Fuchs J."/>
            <person name="Jenkins J."/>
            <person name="Haas F.B."/>
            <person name="Piednoel M."/>
            <person name="Gundlach H."/>
            <person name="Van Bel M."/>
            <person name="Meyberg R."/>
            <person name="Vives C."/>
            <person name="Morata J."/>
            <person name="Symeonidi A."/>
            <person name="Hiss M."/>
            <person name="Muchero W."/>
            <person name="Kamisugi Y."/>
            <person name="Saleh O."/>
            <person name="Blanc G."/>
            <person name="Decker E.L."/>
            <person name="van Gessel N."/>
            <person name="Grimwood J."/>
            <person name="Hayes R.D."/>
            <person name="Graham S.W."/>
            <person name="Gunter L.E."/>
            <person name="McDaniel S.F."/>
            <person name="Hoernstein S.N.W."/>
            <person name="Larsson A."/>
            <person name="Li F.W."/>
            <person name="Perroud P.F."/>
            <person name="Phillips J."/>
            <person name="Ranjan P."/>
            <person name="Rokshar D.S."/>
            <person name="Rothfels C.J."/>
            <person name="Schneider L."/>
            <person name="Shu S."/>
            <person name="Stevenson D.W."/>
            <person name="Thummler F."/>
            <person name="Tillich M."/>
            <person name="Villarreal Aguilar J.C."/>
            <person name="Widiez T."/>
            <person name="Wong G.K."/>
            <person name="Wymore A."/>
            <person name="Zhang Y."/>
            <person name="Zimmer A.D."/>
            <person name="Quatrano R.S."/>
            <person name="Mayer K.F.X."/>
            <person name="Goodstein D."/>
            <person name="Casacuberta J.M."/>
            <person name="Vandepoele K."/>
            <person name="Reski R."/>
            <person name="Cuming A.C."/>
            <person name="Tuskan G.A."/>
            <person name="Maumus F."/>
            <person name="Salse J."/>
            <person name="Schmutz J."/>
            <person name="Rensing S.A."/>
        </authorList>
    </citation>
    <scope>NUCLEOTIDE SEQUENCE [LARGE SCALE GENOMIC DNA]</scope>
    <source>
        <strain evidence="2 3">cv. Gransden 2004</strain>
    </source>
</reference>
<dbReference type="Proteomes" id="UP000006727">
    <property type="component" value="Chromosome 13"/>
</dbReference>
<evidence type="ECO:0000313" key="3">
    <source>
        <dbReference type="Proteomes" id="UP000006727"/>
    </source>
</evidence>
<accession>A0A2K1JK77</accession>
<proteinExistence type="predicted"/>
<dbReference type="AlphaFoldDB" id="A0A2K1JK77"/>
<dbReference type="EnsemblPlants" id="Pp3c13_170V3.1">
    <property type="protein sequence ID" value="Pp3c13_170V3.1"/>
    <property type="gene ID" value="Pp3c13_170"/>
</dbReference>
<dbReference type="Gramene" id="Pp3c13_170V3.1">
    <property type="protein sequence ID" value="Pp3c13_170V3.1"/>
    <property type="gene ID" value="Pp3c13_170"/>
</dbReference>
<evidence type="ECO:0000313" key="2">
    <source>
        <dbReference type="EnsemblPlants" id="Pp3c13_170V3.1"/>
    </source>
</evidence>
<protein>
    <submittedName>
        <fullName evidence="1 2">Uncharacterized protein</fullName>
    </submittedName>
</protein>
<reference evidence="2" key="3">
    <citation type="submission" date="2020-12" db="UniProtKB">
        <authorList>
            <consortium name="EnsemblPlants"/>
        </authorList>
    </citation>
    <scope>IDENTIFICATION</scope>
</reference>
<dbReference type="Gramene" id="Pp3c13_170V3.2">
    <property type="protein sequence ID" value="Pp3c13_170V3.2"/>
    <property type="gene ID" value="Pp3c13_170"/>
</dbReference>
<reference evidence="1 3" key="1">
    <citation type="journal article" date="2008" name="Science">
        <title>The Physcomitrella genome reveals evolutionary insights into the conquest of land by plants.</title>
        <authorList>
            <person name="Rensing S."/>
            <person name="Lang D."/>
            <person name="Zimmer A."/>
            <person name="Terry A."/>
            <person name="Salamov A."/>
            <person name="Shapiro H."/>
            <person name="Nishiyama T."/>
            <person name="Perroud P.-F."/>
            <person name="Lindquist E."/>
            <person name="Kamisugi Y."/>
            <person name="Tanahashi T."/>
            <person name="Sakakibara K."/>
            <person name="Fujita T."/>
            <person name="Oishi K."/>
            <person name="Shin-I T."/>
            <person name="Kuroki Y."/>
            <person name="Toyoda A."/>
            <person name="Suzuki Y."/>
            <person name="Hashimoto A."/>
            <person name="Yamaguchi K."/>
            <person name="Sugano A."/>
            <person name="Kohara Y."/>
            <person name="Fujiyama A."/>
            <person name="Anterola A."/>
            <person name="Aoki S."/>
            <person name="Ashton N."/>
            <person name="Barbazuk W.B."/>
            <person name="Barker E."/>
            <person name="Bennetzen J."/>
            <person name="Bezanilla M."/>
            <person name="Blankenship R."/>
            <person name="Cho S.H."/>
            <person name="Dutcher S."/>
            <person name="Estelle M."/>
            <person name="Fawcett J.A."/>
            <person name="Gundlach H."/>
            <person name="Hanada K."/>
            <person name="Heyl A."/>
            <person name="Hicks K.A."/>
            <person name="Hugh J."/>
            <person name="Lohr M."/>
            <person name="Mayer K."/>
            <person name="Melkozernov A."/>
            <person name="Murata T."/>
            <person name="Nelson D."/>
            <person name="Pils B."/>
            <person name="Prigge M."/>
            <person name="Reiss B."/>
            <person name="Renner T."/>
            <person name="Rombauts S."/>
            <person name="Rushton P."/>
            <person name="Sanderfoot A."/>
            <person name="Schween G."/>
            <person name="Shiu S.-H."/>
            <person name="Stueber K."/>
            <person name="Theodoulou F.L."/>
            <person name="Tu H."/>
            <person name="Van de Peer Y."/>
            <person name="Verrier P.J."/>
            <person name="Waters E."/>
            <person name="Wood A."/>
            <person name="Yang L."/>
            <person name="Cove D."/>
            <person name="Cuming A."/>
            <person name="Hasebe M."/>
            <person name="Lucas S."/>
            <person name="Mishler D.B."/>
            <person name="Reski R."/>
            <person name="Grigoriev I."/>
            <person name="Quatrano R.S."/>
            <person name="Boore J.L."/>
        </authorList>
    </citation>
    <scope>NUCLEOTIDE SEQUENCE [LARGE SCALE GENOMIC DNA]</scope>
    <source>
        <strain evidence="2 3">cv. Gransden 2004</strain>
    </source>
</reference>
<keyword evidence="3" id="KW-1185">Reference proteome</keyword>
<dbReference type="EnsemblPlants" id="Pp3c13_170V3.2">
    <property type="protein sequence ID" value="Pp3c13_170V3.2"/>
    <property type="gene ID" value="Pp3c13_170"/>
</dbReference>
<evidence type="ECO:0000313" key="1">
    <source>
        <dbReference type="EMBL" id="PNR41968.1"/>
    </source>
</evidence>
<sequence>MLINECPISSLEDVLSAGLEIAVVASLPSQPLLDSPRPVALQRRPSHDLFNLNHTNKTKQICCNYKFLRMFEDTRCCWRESYSFQSRGCWRTNGGHWKSEKLSTCDFKLWFLREL</sequence>
<dbReference type="PaxDb" id="3218-PP1S176_28V6.1"/>